<proteinExistence type="predicted"/>
<reference evidence="1 2" key="1">
    <citation type="submission" date="2020-03" db="EMBL/GenBank/DDBJ databases">
        <title>Cyclobacterium plantarum sp. nov., a marine bacterium isolated from a coastal-marine wetland.</title>
        <authorList>
            <person name="Sanchez-Porro C."/>
            <person name="Ventosa A."/>
            <person name="Amoozegar M."/>
        </authorList>
    </citation>
    <scope>NUCLEOTIDE SEQUENCE [LARGE SCALE GENOMIC DNA]</scope>
    <source>
        <strain evidence="1 2">GBPx2</strain>
    </source>
</reference>
<evidence type="ECO:0000313" key="2">
    <source>
        <dbReference type="Proteomes" id="UP000649799"/>
    </source>
</evidence>
<sequence length="132" mass="16179">MEHKIILSDLEKLLFPEYYPYFKNRFKEELSYLRSGKWDDSSITNISFKVKLARYSFNVSDPKIRYFLNGLFNQQVDHFYDWQNEYNWYELKPILLLFSTFTDVKSIADLEKRARKPQLKKLFQKYLPVQIR</sequence>
<gene>
    <name evidence="1" type="ORF">G9Q97_00295</name>
</gene>
<name>A0ABX0H4L1_9BACT</name>
<accession>A0ABX0H4L1</accession>
<keyword evidence="2" id="KW-1185">Reference proteome</keyword>
<dbReference type="Proteomes" id="UP000649799">
    <property type="component" value="Unassembled WGS sequence"/>
</dbReference>
<protein>
    <submittedName>
        <fullName evidence="1">Uncharacterized protein</fullName>
    </submittedName>
</protein>
<comment type="caution">
    <text evidence="1">The sequence shown here is derived from an EMBL/GenBank/DDBJ whole genome shotgun (WGS) entry which is preliminary data.</text>
</comment>
<dbReference type="RefSeq" id="WP_166141995.1">
    <property type="nucleotide sequence ID" value="NZ_JAANYN010000001.1"/>
</dbReference>
<organism evidence="1 2">
    <name type="scientific">Cyclobacterium plantarum</name>
    <dbReference type="NCBI Taxonomy" id="2716263"/>
    <lineage>
        <taxon>Bacteria</taxon>
        <taxon>Pseudomonadati</taxon>
        <taxon>Bacteroidota</taxon>
        <taxon>Cytophagia</taxon>
        <taxon>Cytophagales</taxon>
        <taxon>Cyclobacteriaceae</taxon>
        <taxon>Cyclobacterium</taxon>
    </lineage>
</organism>
<evidence type="ECO:0000313" key="1">
    <source>
        <dbReference type="EMBL" id="NHE55249.1"/>
    </source>
</evidence>
<dbReference type="EMBL" id="JAANYN010000001">
    <property type="protein sequence ID" value="NHE55249.1"/>
    <property type="molecule type" value="Genomic_DNA"/>
</dbReference>